<comment type="caution">
    <text evidence="2">The sequence shown here is derived from an EMBL/GenBank/DDBJ whole genome shotgun (WGS) entry which is preliminary data.</text>
</comment>
<keyword evidence="3" id="KW-1185">Reference proteome</keyword>
<evidence type="ECO:0000313" key="3">
    <source>
        <dbReference type="Proteomes" id="UP001283361"/>
    </source>
</evidence>
<name>A0AAE0Y5D9_9GAST</name>
<feature type="compositionally biased region" description="Basic and acidic residues" evidence="1">
    <location>
        <begin position="102"/>
        <end position="119"/>
    </location>
</feature>
<dbReference type="EMBL" id="JAWDGP010006886">
    <property type="protein sequence ID" value="KAK3733674.1"/>
    <property type="molecule type" value="Genomic_DNA"/>
</dbReference>
<evidence type="ECO:0000256" key="1">
    <source>
        <dbReference type="SAM" id="MobiDB-lite"/>
    </source>
</evidence>
<feature type="region of interest" description="Disordered" evidence="1">
    <location>
        <begin position="85"/>
        <end position="136"/>
    </location>
</feature>
<proteinExistence type="predicted"/>
<sequence length="136" mass="15034">MSIRCAWNKQAIDHCPDHSGVSRLLRALRFASPVEKDIRSSSLISPPTQSGGLEMASGQPRLIPRWRVWARIRLIHGLCLSRFQHYSSPEPTGTVVGSQSQRRGETGRGKASKASEARRPRVRYAAQSPLPYSAGT</sequence>
<accession>A0AAE0Y5D9</accession>
<gene>
    <name evidence="2" type="ORF">RRG08_004007</name>
</gene>
<reference evidence="2" key="1">
    <citation type="journal article" date="2023" name="G3 (Bethesda)">
        <title>A reference genome for the long-term kleptoplast-retaining sea slug Elysia crispata morphotype clarki.</title>
        <authorList>
            <person name="Eastman K.E."/>
            <person name="Pendleton A.L."/>
            <person name="Shaikh M.A."/>
            <person name="Suttiyut T."/>
            <person name="Ogas R."/>
            <person name="Tomko P."/>
            <person name="Gavelis G."/>
            <person name="Widhalm J.R."/>
            <person name="Wisecaver J.H."/>
        </authorList>
    </citation>
    <scope>NUCLEOTIDE SEQUENCE</scope>
    <source>
        <strain evidence="2">ECLA1</strain>
    </source>
</reference>
<dbReference type="Proteomes" id="UP001283361">
    <property type="component" value="Unassembled WGS sequence"/>
</dbReference>
<organism evidence="2 3">
    <name type="scientific">Elysia crispata</name>
    <name type="common">lettuce slug</name>
    <dbReference type="NCBI Taxonomy" id="231223"/>
    <lineage>
        <taxon>Eukaryota</taxon>
        <taxon>Metazoa</taxon>
        <taxon>Spiralia</taxon>
        <taxon>Lophotrochozoa</taxon>
        <taxon>Mollusca</taxon>
        <taxon>Gastropoda</taxon>
        <taxon>Heterobranchia</taxon>
        <taxon>Euthyneura</taxon>
        <taxon>Panpulmonata</taxon>
        <taxon>Sacoglossa</taxon>
        <taxon>Placobranchoidea</taxon>
        <taxon>Plakobranchidae</taxon>
        <taxon>Elysia</taxon>
    </lineage>
</organism>
<feature type="compositionally biased region" description="Polar residues" evidence="1">
    <location>
        <begin position="85"/>
        <end position="101"/>
    </location>
</feature>
<dbReference type="AlphaFoldDB" id="A0AAE0Y5D9"/>
<evidence type="ECO:0000313" key="2">
    <source>
        <dbReference type="EMBL" id="KAK3733674.1"/>
    </source>
</evidence>
<protein>
    <submittedName>
        <fullName evidence="2">Uncharacterized protein</fullName>
    </submittedName>
</protein>